<sequence length="570" mass="63530">MGAQSSKGSPSVGSRANNAHVNPFASRFNYQNHQTSDTHENQSQDEAQNKQLLESYSTNSLGYGSSLDDFYDGIPRYSRPTSLRSRSFRSTQAAVAKVSEVSSRLGKGLGKAVDALGSSVTNLNSSGGFVSGVTVKGNELSILSFEVANTILKGSNLMQSLSSRGLRNLKEVVLLSEGVQLLVSNDMDELLRIVAADKREELKVFAGEVVRFGNRCRDSQWHNLDRFFEKFNRELNPQKQLKESAEVVMQQLMTLVQQTAELCLEMHLLDKMEHDYQRKRLEAYNPYAIRRADGVTIAKADLKNQKNKIRNLKKKSLWSRSLEEVMGKLVDIVRFLILAIHDIFDSSDDSKPVQKIACDQQRLGPAGLDMHYANIILQIDTIAARSNSIPPNLRELLYLNLPPKIKSALRSKLHSFHIKEELTVSEIRAEMEKTLQWLAPVATNTAKAHHGFGWVGEWAGTGSEVSRKQTVQTVIMRIETLYHADKAKTEAYILELVLWLHHLVSKSRVSTDGGSPPLNSRIQSAVSITNQESKNESVASMCALTIEDQERTEEAADKKDALESSCQAGK</sequence>
<dbReference type="GO" id="GO:0045927">
    <property type="term" value="P:positive regulation of growth"/>
    <property type="evidence" value="ECO:0007669"/>
    <property type="project" value="InterPro"/>
</dbReference>
<feature type="domain" description="DUF668" evidence="2">
    <location>
        <begin position="362"/>
        <end position="447"/>
    </location>
</feature>
<evidence type="ECO:0000313" key="5">
    <source>
        <dbReference type="Proteomes" id="UP001370490"/>
    </source>
</evidence>
<dbReference type="PANTHER" id="PTHR31730">
    <property type="entry name" value="OS01G0873900 PROTEIN"/>
    <property type="match status" value="1"/>
</dbReference>
<dbReference type="EMBL" id="JBAMMX010000017">
    <property type="protein sequence ID" value="KAK6923682.1"/>
    <property type="molecule type" value="Genomic_DNA"/>
</dbReference>
<dbReference type="AlphaFoldDB" id="A0AAN8VAM6"/>
<organism evidence="4 5">
    <name type="scientific">Dillenia turbinata</name>
    <dbReference type="NCBI Taxonomy" id="194707"/>
    <lineage>
        <taxon>Eukaryota</taxon>
        <taxon>Viridiplantae</taxon>
        <taxon>Streptophyta</taxon>
        <taxon>Embryophyta</taxon>
        <taxon>Tracheophyta</taxon>
        <taxon>Spermatophyta</taxon>
        <taxon>Magnoliopsida</taxon>
        <taxon>eudicotyledons</taxon>
        <taxon>Gunneridae</taxon>
        <taxon>Pentapetalae</taxon>
        <taxon>Dilleniales</taxon>
        <taxon>Dilleniaceae</taxon>
        <taxon>Dillenia</taxon>
    </lineage>
</organism>
<feature type="region of interest" description="Disordered" evidence="1">
    <location>
        <begin position="550"/>
        <end position="570"/>
    </location>
</feature>
<comment type="caution">
    <text evidence="4">The sequence shown here is derived from an EMBL/GenBank/DDBJ whole genome shotgun (WGS) entry which is preliminary data.</text>
</comment>
<protein>
    <recommendedName>
        <fullName evidence="6">DUF668 domain-containing protein</fullName>
    </recommendedName>
</protein>
<dbReference type="InterPro" id="IPR045021">
    <property type="entry name" value="PSI1/2/3"/>
</dbReference>
<keyword evidence="5" id="KW-1185">Reference proteome</keyword>
<evidence type="ECO:0000259" key="2">
    <source>
        <dbReference type="Pfam" id="PF05003"/>
    </source>
</evidence>
<dbReference type="Pfam" id="PF05003">
    <property type="entry name" value="DUF668"/>
    <property type="match status" value="1"/>
</dbReference>
<gene>
    <name evidence="4" type="ORF">RJ641_009882</name>
</gene>
<feature type="compositionally biased region" description="Polar residues" evidence="1">
    <location>
        <begin position="1"/>
        <end position="20"/>
    </location>
</feature>
<evidence type="ECO:0008006" key="6">
    <source>
        <dbReference type="Google" id="ProtNLM"/>
    </source>
</evidence>
<dbReference type="PANTHER" id="PTHR31730:SF2">
    <property type="entry name" value="PROTEIN PSK SIMULATOR 3"/>
    <property type="match status" value="1"/>
</dbReference>
<reference evidence="4 5" key="1">
    <citation type="submission" date="2023-12" db="EMBL/GenBank/DDBJ databases">
        <title>A high-quality genome assembly for Dillenia turbinata (Dilleniales).</title>
        <authorList>
            <person name="Chanderbali A."/>
        </authorList>
    </citation>
    <scope>NUCLEOTIDE SEQUENCE [LARGE SCALE GENOMIC DNA]</scope>
    <source>
        <strain evidence="4">LSX21</strain>
        <tissue evidence="4">Leaf</tissue>
    </source>
</reference>
<accession>A0AAN8VAM6</accession>
<name>A0AAN8VAM6_9MAGN</name>
<evidence type="ECO:0000313" key="4">
    <source>
        <dbReference type="EMBL" id="KAK6923682.1"/>
    </source>
</evidence>
<proteinExistence type="predicted"/>
<dbReference type="InterPro" id="IPR007700">
    <property type="entry name" value="DUF668"/>
</dbReference>
<dbReference type="Pfam" id="PF11961">
    <property type="entry name" value="DUF3475"/>
    <property type="match status" value="1"/>
</dbReference>
<feature type="domain" description="DUF3475" evidence="3">
    <location>
        <begin position="142"/>
        <end position="198"/>
    </location>
</feature>
<dbReference type="Proteomes" id="UP001370490">
    <property type="component" value="Unassembled WGS sequence"/>
</dbReference>
<evidence type="ECO:0000259" key="3">
    <source>
        <dbReference type="Pfam" id="PF11961"/>
    </source>
</evidence>
<feature type="compositionally biased region" description="Basic and acidic residues" evidence="1">
    <location>
        <begin position="550"/>
        <end position="562"/>
    </location>
</feature>
<feature type="region of interest" description="Disordered" evidence="1">
    <location>
        <begin position="1"/>
        <end position="46"/>
    </location>
</feature>
<evidence type="ECO:0000256" key="1">
    <source>
        <dbReference type="SAM" id="MobiDB-lite"/>
    </source>
</evidence>
<dbReference type="InterPro" id="IPR021864">
    <property type="entry name" value="DUF3475"/>
</dbReference>